<keyword evidence="3" id="KW-1185">Reference proteome</keyword>
<dbReference type="Proteomes" id="UP000242818">
    <property type="component" value="Unassembled WGS sequence"/>
</dbReference>
<dbReference type="PANTHER" id="PTHR15160:SF1">
    <property type="entry name" value="VON HIPPEL-LINDAU DISEASE TUMOR SUPPRESSOR"/>
    <property type="match status" value="1"/>
</dbReference>
<dbReference type="GO" id="GO:0004518">
    <property type="term" value="F:nuclease activity"/>
    <property type="evidence" value="ECO:0007669"/>
    <property type="project" value="InterPro"/>
</dbReference>
<dbReference type="OrthoDB" id="9788698at2"/>
<dbReference type="AlphaFoldDB" id="A0A1C3YNR5"/>
<evidence type="ECO:0000313" key="3">
    <source>
        <dbReference type="Proteomes" id="UP000242818"/>
    </source>
</evidence>
<dbReference type="SUPFAM" id="SSF103256">
    <property type="entry name" value="Hypothetical protein TM0160"/>
    <property type="match status" value="1"/>
</dbReference>
<dbReference type="STRING" id="1335309.GA0116948_1014"/>
<dbReference type="InterPro" id="IPR003729">
    <property type="entry name" value="Bi_nuclease_dom"/>
</dbReference>
<dbReference type="EMBL" id="FMAR01000001">
    <property type="protein sequence ID" value="SCB71739.1"/>
    <property type="molecule type" value="Genomic_DNA"/>
</dbReference>
<dbReference type="Pfam" id="PF02577">
    <property type="entry name" value="BFN_dom"/>
    <property type="match status" value="1"/>
</dbReference>
<dbReference type="RefSeq" id="WP_089707738.1">
    <property type="nucleotide sequence ID" value="NZ_FMAR01000001.1"/>
</dbReference>
<organism evidence="2 3">
    <name type="scientific">Chitinophaga costaii</name>
    <dbReference type="NCBI Taxonomy" id="1335309"/>
    <lineage>
        <taxon>Bacteria</taxon>
        <taxon>Pseudomonadati</taxon>
        <taxon>Bacteroidota</taxon>
        <taxon>Chitinophagia</taxon>
        <taxon>Chitinophagales</taxon>
        <taxon>Chitinophagaceae</taxon>
        <taxon>Chitinophaga</taxon>
    </lineage>
</organism>
<evidence type="ECO:0000313" key="2">
    <source>
        <dbReference type="EMBL" id="SCB71739.1"/>
    </source>
</evidence>
<evidence type="ECO:0000259" key="1">
    <source>
        <dbReference type="PROSITE" id="PS51658"/>
    </source>
</evidence>
<dbReference type="Pfam" id="PF02151">
    <property type="entry name" value="UVR"/>
    <property type="match status" value="1"/>
</dbReference>
<sequence>MDKKELNIVALCASESSPGNYALILEEPLSKVRVPIIIGTFEAQSIAVYFERMKIQRPLTYDLFKNTIASLDATVQEVVIYDLADNVFHAWLVLLRSDGTEIKIDARASDAIAIGIRFDSPVSMYDFVLQEASVAESEKRLSLLKGSLAHYSSEALEDLLEDLLKKEDYESAARIRDMIERRKKK</sequence>
<dbReference type="InterPro" id="IPR001943">
    <property type="entry name" value="UVR_dom"/>
</dbReference>
<dbReference type="PANTHER" id="PTHR15160">
    <property type="entry name" value="VON HIPPEL-LINDAU PROTEIN"/>
    <property type="match status" value="1"/>
</dbReference>
<dbReference type="Gene3D" id="3.10.690.10">
    <property type="entry name" value="Bifunctional nuclease domain"/>
    <property type="match status" value="1"/>
</dbReference>
<protein>
    <recommendedName>
        <fullName evidence="1">BFN domain-containing protein</fullName>
    </recommendedName>
</protein>
<dbReference type="InterPro" id="IPR036104">
    <property type="entry name" value="BFN_sf"/>
</dbReference>
<feature type="domain" description="BFN" evidence="1">
    <location>
        <begin position="3"/>
        <end position="136"/>
    </location>
</feature>
<name>A0A1C3YNR5_9BACT</name>
<proteinExistence type="predicted"/>
<reference evidence="2 3" key="1">
    <citation type="submission" date="2016-08" db="EMBL/GenBank/DDBJ databases">
        <authorList>
            <person name="Seilhamer J.J."/>
        </authorList>
    </citation>
    <scope>NUCLEOTIDE SEQUENCE [LARGE SCALE GENOMIC DNA]</scope>
    <source>
        <strain evidence="2 3">A37T2</strain>
    </source>
</reference>
<dbReference type="PROSITE" id="PS51658">
    <property type="entry name" value="BFN"/>
    <property type="match status" value="1"/>
</dbReference>
<accession>A0A1C3YNR5</accession>
<gene>
    <name evidence="2" type="ORF">GA0116948_1014</name>
</gene>